<dbReference type="GO" id="GO:1990077">
    <property type="term" value="C:primosome complex"/>
    <property type="evidence" value="ECO:0007669"/>
    <property type="project" value="UniProtKB-UniRule"/>
</dbReference>
<comment type="function">
    <text evidence="12">The main replicative DNA helicase, it participates in initiation and elongation during chromosome replication. Travels ahead of the DNA replisome, separating dsDNA into templates for DNA synthesis. A processive ATP-dependent 5'-3' DNA helicase it has DNA-dependent ATPase activity.</text>
</comment>
<evidence type="ECO:0000256" key="10">
    <source>
        <dbReference type="ARBA" id="ARBA00048954"/>
    </source>
</evidence>
<dbReference type="GO" id="GO:0006269">
    <property type="term" value="P:DNA replication, synthesis of primer"/>
    <property type="evidence" value="ECO:0007669"/>
    <property type="project" value="UniProtKB-UniRule"/>
</dbReference>
<dbReference type="GO" id="GO:0016787">
    <property type="term" value="F:hydrolase activity"/>
    <property type="evidence" value="ECO:0007669"/>
    <property type="project" value="UniProtKB-KW"/>
</dbReference>
<dbReference type="GO" id="GO:0003677">
    <property type="term" value="F:DNA binding"/>
    <property type="evidence" value="ECO:0007669"/>
    <property type="project" value="UniProtKB-UniRule"/>
</dbReference>
<dbReference type="Gene3D" id="3.40.50.300">
    <property type="entry name" value="P-loop containing nucleotide triphosphate hydrolases"/>
    <property type="match status" value="1"/>
</dbReference>
<proteinExistence type="inferred from homology"/>
<evidence type="ECO:0000256" key="2">
    <source>
        <dbReference type="ARBA" id="ARBA00022515"/>
    </source>
</evidence>
<dbReference type="SUPFAM" id="SSF48024">
    <property type="entry name" value="N-terminal domain of DnaB helicase"/>
    <property type="match status" value="1"/>
</dbReference>
<keyword evidence="6 12" id="KW-0347">Helicase</keyword>
<dbReference type="FunFam" id="1.10.860.10:FF:000001">
    <property type="entry name" value="Replicative DNA helicase"/>
    <property type="match status" value="1"/>
</dbReference>
<evidence type="ECO:0000256" key="3">
    <source>
        <dbReference type="ARBA" id="ARBA00022705"/>
    </source>
</evidence>
<dbReference type="Proteomes" id="UP000008957">
    <property type="component" value="Chromosome"/>
</dbReference>
<accession>A0AB94IYU6</accession>
<feature type="domain" description="SF4 helicase" evidence="13">
    <location>
        <begin position="178"/>
        <end position="444"/>
    </location>
</feature>
<protein>
    <recommendedName>
        <fullName evidence="11 12">Replicative DNA helicase</fullName>
        <ecNumber evidence="11 12">5.6.2.3</ecNumber>
    </recommendedName>
</protein>
<dbReference type="AlphaFoldDB" id="A0AB94IYU6"/>
<dbReference type="InterPro" id="IPR027417">
    <property type="entry name" value="P-loop_NTPase"/>
</dbReference>
<dbReference type="EC" id="5.6.2.3" evidence="11 12"/>
<dbReference type="NCBIfam" id="TIGR00665">
    <property type="entry name" value="DnaB"/>
    <property type="match status" value="1"/>
</dbReference>
<keyword evidence="8 12" id="KW-0238">DNA-binding</keyword>
<dbReference type="RefSeq" id="WP_015557097.1">
    <property type="nucleotide sequence ID" value="NC_021038.1"/>
</dbReference>
<dbReference type="GO" id="GO:0005524">
    <property type="term" value="F:ATP binding"/>
    <property type="evidence" value="ECO:0007669"/>
    <property type="project" value="UniProtKB-UniRule"/>
</dbReference>
<evidence type="ECO:0000256" key="9">
    <source>
        <dbReference type="ARBA" id="ARBA00023235"/>
    </source>
</evidence>
<dbReference type="NCBIfam" id="NF004384">
    <property type="entry name" value="PRK05748.1"/>
    <property type="match status" value="1"/>
</dbReference>
<name>A0AB94IYU6_9BACT</name>
<dbReference type="Pfam" id="PF00772">
    <property type="entry name" value="DnaB"/>
    <property type="match status" value="1"/>
</dbReference>
<dbReference type="GO" id="GO:0043139">
    <property type="term" value="F:5'-3' DNA helicase activity"/>
    <property type="evidence" value="ECO:0007669"/>
    <property type="project" value="UniProtKB-EC"/>
</dbReference>
<organism evidence="14 15">
    <name type="scientific">Fretibacterium fastidiosum</name>
    <dbReference type="NCBI Taxonomy" id="651822"/>
    <lineage>
        <taxon>Bacteria</taxon>
        <taxon>Thermotogati</taxon>
        <taxon>Synergistota</taxon>
        <taxon>Synergistia</taxon>
        <taxon>Synergistales</taxon>
        <taxon>Aminobacteriaceae</taxon>
        <taxon>Fretibacterium</taxon>
    </lineage>
</organism>
<keyword evidence="4 12" id="KW-0547">Nucleotide-binding</keyword>
<evidence type="ECO:0000259" key="13">
    <source>
        <dbReference type="PROSITE" id="PS51199"/>
    </source>
</evidence>
<keyword evidence="3 12" id="KW-0235">DNA replication</keyword>
<dbReference type="InterPro" id="IPR007692">
    <property type="entry name" value="DNA_helicase_DnaB"/>
</dbReference>
<dbReference type="Pfam" id="PF03796">
    <property type="entry name" value="DnaB_C"/>
    <property type="match status" value="1"/>
</dbReference>
<comment type="similarity">
    <text evidence="1 12">Belongs to the helicase family. DnaB subfamily.</text>
</comment>
<evidence type="ECO:0000256" key="7">
    <source>
        <dbReference type="ARBA" id="ARBA00022840"/>
    </source>
</evidence>
<sequence>MQLYDRVPPQNLDAERAVLGACLLEHEALGVALETLRPEDFYDLNHRAAYEVMGEMFNASRPVDLVTIGDELARRGVFDKLGGQPFLAALVAEVPTTANIAFHAGIVREKSVRRRLIDAGSKIVSLAYSSELESAMIVDEAERAVFEVSQRNNRADFRPVSDILGRTFQNIEQRYQESGSDVSGFESSFADLDRLTAGFQPGSLNIIAARPSMGKTAFALNIAQFGGGGSRSAVLIFSLEMSAEQLVQRMLAAQSEVDLQAMNTGTMSRGDWDELQNAAGVLTQRPIFIDDSSMLTTMDFRARCRRFKSRYPTLGLVIVDYLQLMSFGGRQTDNRQQEVSEISRMLKGVARELACPVIALSQLSRETEKRPDKKPMLSDLRDSGAIEQDADTVMFLYRRDYYEETQPGVDSEAQLTLAKNRNGPTDTITLVFQREITRFRSWKG</sequence>
<dbReference type="PANTHER" id="PTHR30153">
    <property type="entry name" value="REPLICATIVE DNA HELICASE DNAB"/>
    <property type="match status" value="1"/>
</dbReference>
<evidence type="ECO:0000256" key="1">
    <source>
        <dbReference type="ARBA" id="ARBA00008428"/>
    </source>
</evidence>
<evidence type="ECO:0000313" key="15">
    <source>
        <dbReference type="Proteomes" id="UP000008957"/>
    </source>
</evidence>
<evidence type="ECO:0000256" key="6">
    <source>
        <dbReference type="ARBA" id="ARBA00022806"/>
    </source>
</evidence>
<comment type="catalytic activity">
    <reaction evidence="10 12">
        <text>ATP + H2O = ADP + phosphate + H(+)</text>
        <dbReference type="Rhea" id="RHEA:13065"/>
        <dbReference type="ChEBI" id="CHEBI:15377"/>
        <dbReference type="ChEBI" id="CHEBI:15378"/>
        <dbReference type="ChEBI" id="CHEBI:30616"/>
        <dbReference type="ChEBI" id="CHEBI:43474"/>
        <dbReference type="ChEBI" id="CHEBI:456216"/>
        <dbReference type="EC" id="5.6.2.3"/>
    </reaction>
</comment>
<dbReference type="KEGG" id="sbr:SY1_22670"/>
<evidence type="ECO:0000256" key="4">
    <source>
        <dbReference type="ARBA" id="ARBA00022741"/>
    </source>
</evidence>
<evidence type="ECO:0000256" key="5">
    <source>
        <dbReference type="ARBA" id="ARBA00022801"/>
    </source>
</evidence>
<keyword evidence="5 12" id="KW-0378">Hydrolase</keyword>
<dbReference type="PANTHER" id="PTHR30153:SF2">
    <property type="entry name" value="REPLICATIVE DNA HELICASE"/>
    <property type="match status" value="1"/>
</dbReference>
<evidence type="ECO:0000256" key="11">
    <source>
        <dbReference type="NCBIfam" id="TIGR00665"/>
    </source>
</evidence>
<dbReference type="GO" id="GO:0005829">
    <property type="term" value="C:cytosol"/>
    <property type="evidence" value="ECO:0007669"/>
    <property type="project" value="TreeGrafter"/>
</dbReference>
<dbReference type="InterPro" id="IPR007693">
    <property type="entry name" value="DNA_helicase_DnaB-like_N"/>
</dbReference>
<evidence type="ECO:0000256" key="12">
    <source>
        <dbReference type="RuleBase" id="RU362085"/>
    </source>
</evidence>
<evidence type="ECO:0000256" key="8">
    <source>
        <dbReference type="ARBA" id="ARBA00023125"/>
    </source>
</evidence>
<dbReference type="Gene3D" id="1.10.860.10">
    <property type="entry name" value="DNAb Helicase, Chain A"/>
    <property type="match status" value="1"/>
</dbReference>
<reference evidence="15" key="1">
    <citation type="submission" date="2010-03" db="EMBL/GenBank/DDBJ databases">
        <title>The genome sequence of Synergistetes sp. SGP1.</title>
        <authorList>
            <consortium name="metaHIT consortium -- http://www.metahit.eu/"/>
            <person name="Pajon A."/>
            <person name="Turner K."/>
            <person name="Parkhill J."/>
            <person name="Wade W."/>
            <person name="Vartoukian S."/>
        </authorList>
    </citation>
    <scope>NUCLEOTIDE SEQUENCE [LARGE SCALE GENOMIC DNA]</scope>
    <source>
        <strain evidence="15">SGP1</strain>
    </source>
</reference>
<keyword evidence="2 12" id="KW-0639">Primosome</keyword>
<reference evidence="14 15" key="2">
    <citation type="submission" date="2010-03" db="EMBL/GenBank/DDBJ databases">
        <authorList>
            <person name="Pajon A."/>
        </authorList>
    </citation>
    <scope>NUCLEOTIDE SEQUENCE [LARGE SCALE GENOMIC DNA]</scope>
    <source>
        <strain evidence="14 15">SGP1</strain>
    </source>
</reference>
<keyword evidence="7 12" id="KW-0067">ATP-binding</keyword>
<evidence type="ECO:0000313" key="14">
    <source>
        <dbReference type="EMBL" id="CBL28951.1"/>
    </source>
</evidence>
<dbReference type="EMBL" id="FP929056">
    <property type="protein sequence ID" value="CBL28951.1"/>
    <property type="molecule type" value="Genomic_DNA"/>
</dbReference>
<dbReference type="InterPro" id="IPR007694">
    <property type="entry name" value="DNA_helicase_DnaB-like_C"/>
</dbReference>
<dbReference type="FunFam" id="3.40.50.300:FF:000351">
    <property type="entry name" value="Replicative DNA helicase"/>
    <property type="match status" value="1"/>
</dbReference>
<dbReference type="InterPro" id="IPR036185">
    <property type="entry name" value="DNA_heli_DnaB-like_N_sf"/>
</dbReference>
<dbReference type="SUPFAM" id="SSF52540">
    <property type="entry name" value="P-loop containing nucleoside triphosphate hydrolases"/>
    <property type="match status" value="1"/>
</dbReference>
<dbReference type="InterPro" id="IPR016136">
    <property type="entry name" value="DNA_helicase_N/primase_C"/>
</dbReference>
<keyword evidence="9" id="KW-0413">Isomerase</keyword>
<keyword evidence="15" id="KW-1185">Reference proteome</keyword>
<gene>
    <name evidence="14" type="ORF">SY1_22670</name>
</gene>
<dbReference type="CDD" id="cd00984">
    <property type="entry name" value="DnaB_C"/>
    <property type="match status" value="1"/>
</dbReference>
<dbReference type="PROSITE" id="PS51199">
    <property type="entry name" value="SF4_HELICASE"/>
    <property type="match status" value="1"/>
</dbReference>